<keyword evidence="2" id="KW-0539">Nucleus</keyword>
<evidence type="ECO:0000259" key="3">
    <source>
        <dbReference type="PROSITE" id="PS50048"/>
    </source>
</evidence>
<reference evidence="4" key="1">
    <citation type="submission" date="2020-03" db="EMBL/GenBank/DDBJ databases">
        <title>Draft Genome Sequence of Cylindrodendrum hubeiense.</title>
        <authorList>
            <person name="Buettner E."/>
            <person name="Kellner H."/>
        </authorList>
    </citation>
    <scope>NUCLEOTIDE SEQUENCE</scope>
    <source>
        <strain evidence="4">IHI 201604</strain>
    </source>
</reference>
<dbReference type="PROSITE" id="PS50048">
    <property type="entry name" value="ZN2_CY6_FUNGAL_2"/>
    <property type="match status" value="1"/>
</dbReference>
<feature type="domain" description="Zn(2)-C6 fungal-type" evidence="3">
    <location>
        <begin position="20"/>
        <end position="48"/>
    </location>
</feature>
<dbReference type="GO" id="GO:0045944">
    <property type="term" value="P:positive regulation of transcription by RNA polymerase II"/>
    <property type="evidence" value="ECO:0007669"/>
    <property type="project" value="TreeGrafter"/>
</dbReference>
<dbReference type="Pfam" id="PF11951">
    <property type="entry name" value="Fungal_trans_2"/>
    <property type="match status" value="1"/>
</dbReference>
<dbReference type="GO" id="GO:0005634">
    <property type="term" value="C:nucleus"/>
    <property type="evidence" value="ECO:0007669"/>
    <property type="project" value="UniProtKB-SubCell"/>
</dbReference>
<dbReference type="AlphaFoldDB" id="A0A9P5HHM6"/>
<dbReference type="Proteomes" id="UP000722485">
    <property type="component" value="Unassembled WGS sequence"/>
</dbReference>
<dbReference type="PANTHER" id="PTHR37534:SF7">
    <property type="entry name" value="TRANSCRIPTIONAL ACTIVATOR PROTEIN UGA3"/>
    <property type="match status" value="1"/>
</dbReference>
<dbReference type="InterPro" id="IPR036864">
    <property type="entry name" value="Zn2-C6_fun-type_DNA-bd_sf"/>
</dbReference>
<dbReference type="OrthoDB" id="3477330at2759"/>
<evidence type="ECO:0000256" key="1">
    <source>
        <dbReference type="ARBA" id="ARBA00004123"/>
    </source>
</evidence>
<dbReference type="GO" id="GO:0008270">
    <property type="term" value="F:zinc ion binding"/>
    <property type="evidence" value="ECO:0007669"/>
    <property type="project" value="InterPro"/>
</dbReference>
<keyword evidence="5" id="KW-1185">Reference proteome</keyword>
<evidence type="ECO:0000256" key="2">
    <source>
        <dbReference type="ARBA" id="ARBA00023242"/>
    </source>
</evidence>
<evidence type="ECO:0000313" key="5">
    <source>
        <dbReference type="Proteomes" id="UP000722485"/>
    </source>
</evidence>
<dbReference type="Gene3D" id="4.10.240.10">
    <property type="entry name" value="Zn(2)-C6 fungal-type DNA-binding domain"/>
    <property type="match status" value="1"/>
</dbReference>
<dbReference type="GO" id="GO:0000976">
    <property type="term" value="F:transcription cis-regulatory region binding"/>
    <property type="evidence" value="ECO:0007669"/>
    <property type="project" value="TreeGrafter"/>
</dbReference>
<comment type="caution">
    <text evidence="4">The sequence shown here is derived from an EMBL/GenBank/DDBJ whole genome shotgun (WGS) entry which is preliminary data.</text>
</comment>
<protein>
    <recommendedName>
        <fullName evidence="3">Zn(2)-C6 fungal-type domain-containing protein</fullName>
    </recommendedName>
</protein>
<dbReference type="InterPro" id="IPR021858">
    <property type="entry name" value="Fun_TF"/>
</dbReference>
<proteinExistence type="predicted"/>
<dbReference type="InterPro" id="IPR001138">
    <property type="entry name" value="Zn2Cys6_DnaBD"/>
</dbReference>
<dbReference type="Pfam" id="PF00172">
    <property type="entry name" value="Zn_clus"/>
    <property type="match status" value="1"/>
</dbReference>
<comment type="subcellular location">
    <subcellularLocation>
        <location evidence="1">Nucleus</location>
    </subcellularLocation>
</comment>
<accession>A0A9P5HHM6</accession>
<evidence type="ECO:0000313" key="4">
    <source>
        <dbReference type="EMBL" id="KAF7557647.1"/>
    </source>
</evidence>
<name>A0A9P5HHM6_9HYPO</name>
<gene>
    <name evidence="4" type="ORF">G7Z17_g556</name>
</gene>
<dbReference type="PROSITE" id="PS00463">
    <property type="entry name" value="ZN2_CY6_FUNGAL_1"/>
    <property type="match status" value="1"/>
</dbReference>
<organism evidence="4 5">
    <name type="scientific">Cylindrodendrum hubeiense</name>
    <dbReference type="NCBI Taxonomy" id="595255"/>
    <lineage>
        <taxon>Eukaryota</taxon>
        <taxon>Fungi</taxon>
        <taxon>Dikarya</taxon>
        <taxon>Ascomycota</taxon>
        <taxon>Pezizomycotina</taxon>
        <taxon>Sordariomycetes</taxon>
        <taxon>Hypocreomycetidae</taxon>
        <taxon>Hypocreales</taxon>
        <taxon>Nectriaceae</taxon>
        <taxon>Cylindrodendrum</taxon>
    </lineage>
</organism>
<dbReference type="EMBL" id="JAANBB010000004">
    <property type="protein sequence ID" value="KAF7557647.1"/>
    <property type="molecule type" value="Genomic_DNA"/>
</dbReference>
<dbReference type="SMART" id="SM00066">
    <property type="entry name" value="GAL4"/>
    <property type="match status" value="1"/>
</dbReference>
<dbReference type="CDD" id="cd00067">
    <property type="entry name" value="GAL4"/>
    <property type="match status" value="1"/>
</dbReference>
<dbReference type="PANTHER" id="PTHR37534">
    <property type="entry name" value="TRANSCRIPTIONAL ACTIVATOR PROTEIN UGA3"/>
    <property type="match status" value="1"/>
</dbReference>
<sequence length="697" mass="78656">MSPHSRPSYQPRKHSKTFTGCWTCRGRKVKCDEERPGCRQCRQKNLECQGYGVRLHWMQPETGPIGSNADPLPSLPRAKSQRSQISIKPMKSILQCNEIDEILTSIDSLQAHQGSSSLNFGCFGVFGAADSPRVFTPQSITPVNRPMSIDSSDSENFLDQPDLSDPFDVSDVLPVAVFLDAFSPSEFLGPDSLPAFDFSTPCLMPGDFDTSLYDSTDLVHHKPKNSPRLEVLSPHFNNDAWLSQPIPRCPTESPLTKQEQFLMSHYVNRVVRLFCVIDNAKSPWKTIHLPRALQSIGELSIVGSTSRIQGALRNALLSISAFYLSNDNKSRARHDDALKWANEATWFRGKAIKLLKDAVENDFYSMPKPKYKEFLATMLSMISINVMSGDLDTCGVHLDGAWRLMTHARNWKSKYSTKARALHRIYFYLRTIYESTALGNISERPCLEDSSAAPSPAQISATTAVTAPLPPPDDECPSIHSMIPDSMARMATYESIYGVPQKLLVLLTRAVHLIGQVNEARNRDRTTLIPDHLSGQCDELEICIMDRQIEDELERWLPDGKSVNSDIIRHQTQAFHNAVIIYFAQHIRLLGHRYLQPYIKAVLDNIEAIERIKSETQTLAAPLYWPAFIAASEAFDLELQDRFKQWYEQVEFYGFEAVRTGIRVLTDVWKEGPGSANRRTSLWRIVAMRSGQSLMLT</sequence>
<dbReference type="GO" id="GO:0000981">
    <property type="term" value="F:DNA-binding transcription factor activity, RNA polymerase II-specific"/>
    <property type="evidence" value="ECO:0007669"/>
    <property type="project" value="InterPro"/>
</dbReference>
<dbReference type="SUPFAM" id="SSF57701">
    <property type="entry name" value="Zn2/Cys6 DNA-binding domain"/>
    <property type="match status" value="1"/>
</dbReference>